<dbReference type="AlphaFoldDB" id="A0A1V3C2Y0"/>
<dbReference type="STRING" id="501010.NOSIN_15255"/>
<organism evidence="2 3">
    <name type="scientific">Nocardiopsis sinuspersici</name>
    <dbReference type="NCBI Taxonomy" id="501010"/>
    <lineage>
        <taxon>Bacteria</taxon>
        <taxon>Bacillati</taxon>
        <taxon>Actinomycetota</taxon>
        <taxon>Actinomycetes</taxon>
        <taxon>Streptosporangiales</taxon>
        <taxon>Nocardiopsidaceae</taxon>
        <taxon>Nocardiopsis</taxon>
    </lineage>
</organism>
<sequence length="64" mass="7126">MAALPWKEDTKTAPLLPPGGSREAVRRMPDARLALVPDCGHWARLEAHDRFLEELTDFLSGLEA</sequence>
<dbReference type="EMBL" id="MCOK01000001">
    <property type="protein sequence ID" value="OOC54992.1"/>
    <property type="molecule type" value="Genomic_DNA"/>
</dbReference>
<keyword evidence="3" id="KW-1185">Reference proteome</keyword>
<gene>
    <name evidence="2" type="ORF">NOSIN_15255</name>
</gene>
<reference evidence="3" key="1">
    <citation type="submission" date="2016-08" db="EMBL/GenBank/DDBJ databases">
        <authorList>
            <person name="Tokovenko B."/>
            <person name="Kalinowski J."/>
        </authorList>
    </citation>
    <scope>NUCLEOTIDE SEQUENCE [LARGE SCALE GENOMIC DNA]</scope>
    <source>
        <strain evidence="3">UTMC102</strain>
    </source>
</reference>
<dbReference type="InterPro" id="IPR029058">
    <property type="entry name" value="AB_hydrolase_fold"/>
</dbReference>
<proteinExistence type="predicted"/>
<dbReference type="RefSeq" id="WP_077691414.1">
    <property type="nucleotide sequence ID" value="NZ_MCOK01000001.1"/>
</dbReference>
<dbReference type="Proteomes" id="UP000189004">
    <property type="component" value="Unassembled WGS sequence"/>
</dbReference>
<evidence type="ECO:0008006" key="4">
    <source>
        <dbReference type="Google" id="ProtNLM"/>
    </source>
</evidence>
<evidence type="ECO:0000256" key="1">
    <source>
        <dbReference type="SAM" id="MobiDB-lite"/>
    </source>
</evidence>
<feature type="compositionally biased region" description="Basic and acidic residues" evidence="1">
    <location>
        <begin position="1"/>
        <end position="11"/>
    </location>
</feature>
<evidence type="ECO:0000313" key="3">
    <source>
        <dbReference type="Proteomes" id="UP000189004"/>
    </source>
</evidence>
<accession>A0A1V3C2Y0</accession>
<dbReference type="OrthoDB" id="4481859at2"/>
<comment type="caution">
    <text evidence="2">The sequence shown here is derived from an EMBL/GenBank/DDBJ whole genome shotgun (WGS) entry which is preliminary data.</text>
</comment>
<dbReference type="SUPFAM" id="SSF53474">
    <property type="entry name" value="alpha/beta-Hydrolases"/>
    <property type="match status" value="1"/>
</dbReference>
<name>A0A1V3C2Y0_9ACTN</name>
<evidence type="ECO:0000313" key="2">
    <source>
        <dbReference type="EMBL" id="OOC54992.1"/>
    </source>
</evidence>
<dbReference type="Gene3D" id="3.40.50.1820">
    <property type="entry name" value="alpha/beta hydrolase"/>
    <property type="match status" value="1"/>
</dbReference>
<protein>
    <recommendedName>
        <fullName evidence="4">AB hydrolase-1 domain-containing protein</fullName>
    </recommendedName>
</protein>
<feature type="region of interest" description="Disordered" evidence="1">
    <location>
        <begin position="1"/>
        <end position="23"/>
    </location>
</feature>